<keyword evidence="3 8" id="KW-1133">Transmembrane helix</keyword>
<feature type="compositionally biased region" description="Low complexity" evidence="7">
    <location>
        <begin position="275"/>
        <end position="294"/>
    </location>
</feature>
<evidence type="ECO:0000256" key="2">
    <source>
        <dbReference type="ARBA" id="ARBA00022692"/>
    </source>
</evidence>
<keyword evidence="5" id="KW-0443">Lipid metabolism</keyword>
<evidence type="ECO:0000256" key="8">
    <source>
        <dbReference type="SAM" id="Phobius"/>
    </source>
</evidence>
<accession>A0ABT7E528</accession>
<sequence length="294" mass="32665">MQNLVKHIADTLLGIGQLVLIAGAVVSLFGLFELWRAAGRGGGIRHRAYNLLIFGLNFTGMAIVGLVLDPLEAKLPNHGLIGWLFPDWKHEGWHGPLLATLVYALVYDFFHYWAHRAQHEIPVLWLFHRVHHDDAAMDASTSVRHSLGAGVAGTLLAHFPTYLVCGGGLLPYAGSVALFWVWFFFSHANLRLHLGWLGWLIVGPQQHRIHHGVSVAYHNRNYAQFFPIYDWLFGTLRQPLPDEWPETGVAGEQPSTNPLRQVFMPWRSRPQRADATTAPTPSGAPPASEGASSS</sequence>
<organism evidence="10 11">
    <name type="scientific">Parachitinimonas caeni</name>
    <dbReference type="NCBI Taxonomy" id="3031301"/>
    <lineage>
        <taxon>Bacteria</taxon>
        <taxon>Pseudomonadati</taxon>
        <taxon>Pseudomonadota</taxon>
        <taxon>Betaproteobacteria</taxon>
        <taxon>Neisseriales</taxon>
        <taxon>Chitinibacteraceae</taxon>
        <taxon>Parachitinimonas</taxon>
    </lineage>
</organism>
<proteinExistence type="predicted"/>
<gene>
    <name evidence="10" type="ORF">PZA18_18445</name>
</gene>
<feature type="domain" description="Fatty acid hydroxylase" evidence="9">
    <location>
        <begin position="101"/>
        <end position="235"/>
    </location>
</feature>
<evidence type="ECO:0000313" key="10">
    <source>
        <dbReference type="EMBL" id="MDK2126027.1"/>
    </source>
</evidence>
<dbReference type="PANTHER" id="PTHR21624:SF1">
    <property type="entry name" value="ALKYLGLYCEROL MONOOXYGENASE"/>
    <property type="match status" value="1"/>
</dbReference>
<protein>
    <submittedName>
        <fullName evidence="10">Sterol desaturase family protein</fullName>
        <ecNumber evidence="10">1.-.-.-</ecNumber>
    </submittedName>
</protein>
<dbReference type="Proteomes" id="UP001172778">
    <property type="component" value="Unassembled WGS sequence"/>
</dbReference>
<keyword evidence="11" id="KW-1185">Reference proteome</keyword>
<dbReference type="EC" id="1.-.-.-" evidence="10"/>
<feature type="region of interest" description="Disordered" evidence="7">
    <location>
        <begin position="270"/>
        <end position="294"/>
    </location>
</feature>
<evidence type="ECO:0000259" key="9">
    <source>
        <dbReference type="Pfam" id="PF04116"/>
    </source>
</evidence>
<feature type="transmembrane region" description="Helical" evidence="8">
    <location>
        <begin position="12"/>
        <end position="35"/>
    </location>
</feature>
<evidence type="ECO:0000256" key="1">
    <source>
        <dbReference type="ARBA" id="ARBA00004127"/>
    </source>
</evidence>
<dbReference type="InterPro" id="IPR006694">
    <property type="entry name" value="Fatty_acid_hydroxylase"/>
</dbReference>
<reference evidence="10" key="1">
    <citation type="submission" date="2023-03" db="EMBL/GenBank/DDBJ databases">
        <title>Chitinimonas shenzhenensis gen. nov., sp. nov., a novel member of family Burkholderiaceae isolated from activated sludge collected in Shen Zhen, China.</title>
        <authorList>
            <person name="Wang X."/>
        </authorList>
    </citation>
    <scope>NUCLEOTIDE SEQUENCE</scope>
    <source>
        <strain evidence="10">DQS-5</strain>
    </source>
</reference>
<evidence type="ECO:0000256" key="5">
    <source>
        <dbReference type="ARBA" id="ARBA00023098"/>
    </source>
</evidence>
<feature type="transmembrane region" description="Helical" evidence="8">
    <location>
        <begin position="93"/>
        <end position="110"/>
    </location>
</feature>
<evidence type="ECO:0000256" key="7">
    <source>
        <dbReference type="SAM" id="MobiDB-lite"/>
    </source>
</evidence>
<feature type="transmembrane region" description="Helical" evidence="8">
    <location>
        <begin position="47"/>
        <end position="68"/>
    </location>
</feature>
<evidence type="ECO:0000256" key="3">
    <source>
        <dbReference type="ARBA" id="ARBA00022989"/>
    </source>
</evidence>
<dbReference type="GO" id="GO:0016491">
    <property type="term" value="F:oxidoreductase activity"/>
    <property type="evidence" value="ECO:0007669"/>
    <property type="project" value="UniProtKB-KW"/>
</dbReference>
<dbReference type="Pfam" id="PF04116">
    <property type="entry name" value="FA_hydroxylase"/>
    <property type="match status" value="1"/>
</dbReference>
<feature type="transmembrane region" description="Helical" evidence="8">
    <location>
        <begin position="147"/>
        <end position="173"/>
    </location>
</feature>
<evidence type="ECO:0000313" key="11">
    <source>
        <dbReference type="Proteomes" id="UP001172778"/>
    </source>
</evidence>
<dbReference type="RefSeq" id="WP_284102342.1">
    <property type="nucleotide sequence ID" value="NZ_JARRAF010000029.1"/>
</dbReference>
<name>A0ABT7E528_9NEIS</name>
<keyword evidence="2 8" id="KW-0812">Transmembrane</keyword>
<evidence type="ECO:0000256" key="4">
    <source>
        <dbReference type="ARBA" id="ARBA00023002"/>
    </source>
</evidence>
<comment type="caution">
    <text evidence="10">The sequence shown here is derived from an EMBL/GenBank/DDBJ whole genome shotgun (WGS) entry which is preliminary data.</text>
</comment>
<keyword evidence="4 10" id="KW-0560">Oxidoreductase</keyword>
<evidence type="ECO:0000256" key="6">
    <source>
        <dbReference type="ARBA" id="ARBA00023136"/>
    </source>
</evidence>
<keyword evidence="6 8" id="KW-0472">Membrane</keyword>
<dbReference type="PANTHER" id="PTHR21624">
    <property type="entry name" value="STEROL DESATURASE-RELATED PROTEIN"/>
    <property type="match status" value="1"/>
</dbReference>
<dbReference type="InterPro" id="IPR051689">
    <property type="entry name" value="Sterol_desaturase/TMEM195"/>
</dbReference>
<comment type="subcellular location">
    <subcellularLocation>
        <location evidence="1">Endomembrane system</location>
        <topology evidence="1">Multi-pass membrane protein</topology>
    </subcellularLocation>
</comment>
<dbReference type="EMBL" id="JARRAF010000029">
    <property type="protein sequence ID" value="MDK2126027.1"/>
    <property type="molecule type" value="Genomic_DNA"/>
</dbReference>